<dbReference type="AlphaFoldDB" id="A0A418WS71"/>
<evidence type="ECO:0000313" key="2">
    <source>
        <dbReference type="EMBL" id="RJF94081.1"/>
    </source>
</evidence>
<dbReference type="SUPFAM" id="SSF56300">
    <property type="entry name" value="Metallo-dependent phosphatases"/>
    <property type="match status" value="1"/>
</dbReference>
<name>A0A418WS71_9SPHN</name>
<dbReference type="GO" id="GO:0016787">
    <property type="term" value="F:hydrolase activity"/>
    <property type="evidence" value="ECO:0007669"/>
    <property type="project" value="UniProtKB-KW"/>
</dbReference>
<evidence type="ECO:0000259" key="1">
    <source>
        <dbReference type="Pfam" id="PF00149"/>
    </source>
</evidence>
<reference evidence="2 3" key="1">
    <citation type="submission" date="2018-09" db="EMBL/GenBank/DDBJ databases">
        <authorList>
            <person name="Zhu H."/>
        </authorList>
    </citation>
    <scope>NUCLEOTIDE SEQUENCE [LARGE SCALE GENOMIC DNA]</scope>
    <source>
        <strain evidence="2 3">K2R01-6</strain>
    </source>
</reference>
<keyword evidence="3" id="KW-1185">Reference proteome</keyword>
<dbReference type="InterPro" id="IPR051158">
    <property type="entry name" value="Metallophosphoesterase_sf"/>
</dbReference>
<gene>
    <name evidence="2" type="ORF">D3876_07430</name>
</gene>
<dbReference type="Gene3D" id="3.60.21.10">
    <property type="match status" value="1"/>
</dbReference>
<dbReference type="InterPro" id="IPR004843">
    <property type="entry name" value="Calcineurin-like_PHP"/>
</dbReference>
<keyword evidence="2" id="KW-0378">Hydrolase</keyword>
<proteinExistence type="predicted"/>
<dbReference type="EMBL" id="QYUM01000002">
    <property type="protein sequence ID" value="RJF94081.1"/>
    <property type="molecule type" value="Genomic_DNA"/>
</dbReference>
<evidence type="ECO:0000313" key="3">
    <source>
        <dbReference type="Proteomes" id="UP000286100"/>
    </source>
</evidence>
<dbReference type="Pfam" id="PF00149">
    <property type="entry name" value="Metallophos"/>
    <property type="match status" value="1"/>
</dbReference>
<organism evidence="2 3">
    <name type="scientific">Sphingomonas cavernae</name>
    <dbReference type="NCBI Taxonomy" id="2320861"/>
    <lineage>
        <taxon>Bacteria</taxon>
        <taxon>Pseudomonadati</taxon>
        <taxon>Pseudomonadota</taxon>
        <taxon>Alphaproteobacteria</taxon>
        <taxon>Sphingomonadales</taxon>
        <taxon>Sphingomonadaceae</taxon>
        <taxon>Sphingomonas</taxon>
    </lineage>
</organism>
<dbReference type="InterPro" id="IPR029052">
    <property type="entry name" value="Metallo-depent_PP-like"/>
</dbReference>
<protein>
    <submittedName>
        <fullName evidence="2">Phosphohydrolase</fullName>
    </submittedName>
</protein>
<dbReference type="OrthoDB" id="9780884at2"/>
<feature type="domain" description="Calcineurin-like phosphoesterase" evidence="1">
    <location>
        <begin position="50"/>
        <end position="213"/>
    </location>
</feature>
<dbReference type="PANTHER" id="PTHR31302">
    <property type="entry name" value="TRANSMEMBRANE PROTEIN WITH METALLOPHOSPHOESTERASE DOMAIN-RELATED"/>
    <property type="match status" value="1"/>
</dbReference>
<comment type="caution">
    <text evidence="2">The sequence shown here is derived from an EMBL/GenBank/DDBJ whole genome shotgun (WGS) entry which is preliminary data.</text>
</comment>
<sequence length="277" mass="29272">MKRLGYVALALSVIGIAIVALGYRNATSDPVVRMATVPVSNWPEDTAPVRAVLISDLHVAGPDMPPARLARIVSQINALKPDIVLIAGDMVSDKAFATRRYSAAEAVDPLKSLKAPLGIVAVLGNHDHWRNSEAFHRAVPEAGVTLLVNNAIRRGPLVIGGVDDSFTGHADVTRTTAAMDALAGIPIILSHSPDIVPALTRPVSVVLAGHTHCGQISLPLIGRFATASRYGERFACGLIVDHGQRVIVSAGLGTSILPLRYGVRPDLWLITIGPDAR</sequence>
<dbReference type="Proteomes" id="UP000286100">
    <property type="component" value="Unassembled WGS sequence"/>
</dbReference>
<dbReference type="PANTHER" id="PTHR31302:SF0">
    <property type="entry name" value="TRANSMEMBRANE PROTEIN WITH METALLOPHOSPHOESTERASE DOMAIN"/>
    <property type="match status" value="1"/>
</dbReference>
<dbReference type="RefSeq" id="WP_119761161.1">
    <property type="nucleotide sequence ID" value="NZ_QYUM01000002.1"/>
</dbReference>
<accession>A0A418WS71</accession>